<evidence type="ECO:0000313" key="2">
    <source>
        <dbReference type="Proteomes" id="UP000782554"/>
    </source>
</evidence>
<protein>
    <recommendedName>
        <fullName evidence="3">Histidinol dehydrogenase</fullName>
    </recommendedName>
</protein>
<accession>A0ABS7JX11</accession>
<comment type="caution">
    <text evidence="1">The sequence shown here is derived from an EMBL/GenBank/DDBJ whole genome shotgun (WGS) entry which is preliminary data.</text>
</comment>
<evidence type="ECO:0000313" key="1">
    <source>
        <dbReference type="EMBL" id="MBX7502181.1"/>
    </source>
</evidence>
<keyword evidence="2" id="KW-1185">Reference proteome</keyword>
<name>A0ABS7JX11_9SPHN</name>
<dbReference type="RefSeq" id="WP_221603347.1">
    <property type="nucleotide sequence ID" value="NZ_JAIGNU010000002.1"/>
</dbReference>
<proteinExistence type="predicted"/>
<organism evidence="1 2">
    <name type="scientific">Qipengyuania mesophila</name>
    <dbReference type="NCBI Taxonomy" id="2867246"/>
    <lineage>
        <taxon>Bacteria</taxon>
        <taxon>Pseudomonadati</taxon>
        <taxon>Pseudomonadota</taxon>
        <taxon>Alphaproteobacteria</taxon>
        <taxon>Sphingomonadales</taxon>
        <taxon>Erythrobacteraceae</taxon>
        <taxon>Qipengyuania</taxon>
    </lineage>
</organism>
<sequence length="64" mass="7010">MTSPESNRICVIPGEGAAAEAIEAVLALIEKLDTGLLQGYAEIKSKFDRIDVVARPWVRDRVRA</sequence>
<evidence type="ECO:0008006" key="3">
    <source>
        <dbReference type="Google" id="ProtNLM"/>
    </source>
</evidence>
<reference evidence="1 2" key="1">
    <citation type="submission" date="2021-08" db="EMBL/GenBank/DDBJ databases">
        <title>Comparative Genomics Analysis of the Genus Qipengyuania Reveals Extensive Genetic Diversity and Metabolic Versatility, Including the Description of Fifteen Novel Species.</title>
        <authorList>
            <person name="Liu Y."/>
        </authorList>
    </citation>
    <scope>NUCLEOTIDE SEQUENCE [LARGE SCALE GENOMIC DNA]</scope>
    <source>
        <strain evidence="1 2">YG27</strain>
    </source>
</reference>
<dbReference type="Proteomes" id="UP000782554">
    <property type="component" value="Unassembled WGS sequence"/>
</dbReference>
<gene>
    <name evidence="1" type="ORF">K3181_12080</name>
</gene>
<dbReference type="EMBL" id="JAIGNU010000002">
    <property type="protein sequence ID" value="MBX7502181.1"/>
    <property type="molecule type" value="Genomic_DNA"/>
</dbReference>